<gene>
    <name evidence="1" type="ORF">ETB97_004425</name>
</gene>
<reference evidence="1 2" key="1">
    <citation type="submission" date="2019-04" db="EMBL/GenBank/DDBJ databases">
        <title>Aspergillus burnettii sp. nov., novel species from soil in southeast Queensland.</title>
        <authorList>
            <person name="Gilchrist C.L.M."/>
            <person name="Pitt J.I."/>
            <person name="Lange L."/>
            <person name="Lacey H.J."/>
            <person name="Vuong D."/>
            <person name="Midgley D.J."/>
            <person name="Greenfield P."/>
            <person name="Bradbury M."/>
            <person name="Lacey E."/>
            <person name="Busk P.K."/>
            <person name="Pilgaard B."/>
            <person name="Chooi Y.H."/>
            <person name="Piggott A.M."/>
        </authorList>
    </citation>
    <scope>NUCLEOTIDE SEQUENCE [LARGE SCALE GENOMIC DNA]</scope>
    <source>
        <strain evidence="1 2">FRR 5400</strain>
    </source>
</reference>
<dbReference type="Proteomes" id="UP000541154">
    <property type="component" value="Unassembled WGS sequence"/>
</dbReference>
<comment type="caution">
    <text evidence="1">The sequence shown here is derived from an EMBL/GenBank/DDBJ whole genome shotgun (WGS) entry which is preliminary data.</text>
</comment>
<proteinExistence type="predicted"/>
<accession>A0A8H6A0G9</accession>
<evidence type="ECO:0000313" key="1">
    <source>
        <dbReference type="EMBL" id="KAF5858385.1"/>
    </source>
</evidence>
<keyword evidence="2" id="KW-1185">Reference proteome</keyword>
<dbReference type="EMBL" id="SPNV01000207">
    <property type="protein sequence ID" value="KAF5858385.1"/>
    <property type="molecule type" value="Genomic_DNA"/>
</dbReference>
<organism evidence="1 2">
    <name type="scientific">Petromyces alliaceus</name>
    <name type="common">Aspergillus alliaceus</name>
    <dbReference type="NCBI Taxonomy" id="209559"/>
    <lineage>
        <taxon>Eukaryota</taxon>
        <taxon>Fungi</taxon>
        <taxon>Dikarya</taxon>
        <taxon>Ascomycota</taxon>
        <taxon>Pezizomycotina</taxon>
        <taxon>Eurotiomycetes</taxon>
        <taxon>Eurotiomycetidae</taxon>
        <taxon>Eurotiales</taxon>
        <taxon>Aspergillaceae</taxon>
        <taxon>Aspergillus</taxon>
        <taxon>Aspergillus subgen. Circumdati</taxon>
    </lineage>
</organism>
<sequence length="347" mass="38292">MSSRGSLSPAVSSNVFPTFAEAKKSLDMELDQYQPLHLEDDSESSLRIFLKYLPLQGQVNLAENVERSSDDEELRQLAKSLDTGLLRPMLAHGGTTPAVTLSPRLGVEDSIEDLLSEDIHTARELVNDNYATTVWQGRDIGALCQPFALGAFQGNDTDERYRHAIVWVNIDRYFPDLRSRIGFSSGDINREENVTMLAEGLHGQFGSFRFVFEATQTVNRYRVKEFPKFALLYRGFLPPTRFVTFTSRGGRYPLPSPILLAVHAVIGNILSLSGRGEKIEEFKQHLGGLSGGGLARDGSTKVGDLLSVSKLSMLSSGTNQQPLPNETQQRTPTMFAGAEIQPPRSSA</sequence>
<evidence type="ECO:0000313" key="2">
    <source>
        <dbReference type="Proteomes" id="UP000541154"/>
    </source>
</evidence>
<protein>
    <recommendedName>
        <fullName evidence="3">HNH nuclease domain-containing protein</fullName>
    </recommendedName>
</protein>
<dbReference type="AlphaFoldDB" id="A0A8H6A0G9"/>
<name>A0A8H6A0G9_PETAA</name>
<evidence type="ECO:0008006" key="3">
    <source>
        <dbReference type="Google" id="ProtNLM"/>
    </source>
</evidence>